<dbReference type="Pfam" id="PF21857">
    <property type="entry name" value="DUF6913"/>
    <property type="match status" value="1"/>
</dbReference>
<keyword evidence="2" id="KW-1185">Reference proteome</keyword>
<sequence length="170" mass="20228">MFLDYTREFFVKKSLKNNLKTIKNEVFTSNIQTIGLLVDESNFRHSKELIKELESNGIAPKNIKIVAYRRKFDKKKEYSRPTFGKKHIDWRGQITEVFLNEFIDTEFDLLISYYEEETPILMMITSKSKAKFKVGFSSVDDKLNRWMISTTMAEYKLFISELFKYLKSIK</sequence>
<dbReference type="AlphaFoldDB" id="A0A9N8IZN4"/>
<organism evidence="1 2">
    <name type="scientific">Flavobacterium panici</name>
    <dbReference type="NCBI Taxonomy" id="2654843"/>
    <lineage>
        <taxon>Bacteria</taxon>
        <taxon>Pseudomonadati</taxon>
        <taxon>Bacteroidota</taxon>
        <taxon>Flavobacteriia</taxon>
        <taxon>Flavobacteriales</taxon>
        <taxon>Flavobacteriaceae</taxon>
        <taxon>Flavobacterium</taxon>
    </lineage>
</organism>
<dbReference type="InterPro" id="IPR054207">
    <property type="entry name" value="DUF6913"/>
</dbReference>
<dbReference type="RefSeq" id="WP_180856989.1">
    <property type="nucleotide sequence ID" value="NZ_CAIJDE010000033.1"/>
</dbReference>
<name>A0A9N8IZN4_9FLAO</name>
<accession>A0A9N8IZN4</accession>
<proteinExistence type="predicted"/>
<dbReference type="EMBL" id="CAIJDE010000033">
    <property type="protein sequence ID" value="CAC9973535.1"/>
    <property type="molecule type" value="Genomic_DNA"/>
</dbReference>
<gene>
    <name evidence="1" type="ORF">FLAPXU55_01219</name>
</gene>
<evidence type="ECO:0000313" key="2">
    <source>
        <dbReference type="Proteomes" id="UP000533639"/>
    </source>
</evidence>
<evidence type="ECO:0000313" key="1">
    <source>
        <dbReference type="EMBL" id="CAC9973535.1"/>
    </source>
</evidence>
<protein>
    <submittedName>
        <fullName evidence="1">Uncharacterized protein</fullName>
    </submittedName>
</protein>
<dbReference type="Proteomes" id="UP000533639">
    <property type="component" value="Unassembled WGS sequence"/>
</dbReference>
<reference evidence="1 2" key="1">
    <citation type="submission" date="2020-06" db="EMBL/GenBank/DDBJ databases">
        <authorList>
            <person name="Criscuolo A."/>
        </authorList>
    </citation>
    <scope>NUCLEOTIDE SEQUENCE [LARGE SCALE GENOMIC DNA]</scope>
    <source>
        <strain evidence="1">PXU-55</strain>
    </source>
</reference>
<comment type="caution">
    <text evidence="1">The sequence shown here is derived from an EMBL/GenBank/DDBJ whole genome shotgun (WGS) entry which is preliminary data.</text>
</comment>